<protein>
    <submittedName>
        <fullName evidence="1">Uncharacterized protein</fullName>
    </submittedName>
</protein>
<dbReference type="InterPro" id="IPR019410">
    <property type="entry name" value="Methyltransf_16"/>
</dbReference>
<dbReference type="Gene3D" id="3.40.50.150">
    <property type="entry name" value="Vaccinia Virus protein VP39"/>
    <property type="match status" value="1"/>
</dbReference>
<dbReference type="SUPFAM" id="SSF53335">
    <property type="entry name" value="S-adenosyl-L-methionine-dependent methyltransferases"/>
    <property type="match status" value="1"/>
</dbReference>
<name>A0A9P6HFF0_9AGAM</name>
<dbReference type="CDD" id="cd02440">
    <property type="entry name" value="AdoMet_MTases"/>
    <property type="match status" value="1"/>
</dbReference>
<comment type="caution">
    <text evidence="1">The sequence shown here is derived from an EMBL/GenBank/DDBJ whole genome shotgun (WGS) entry which is preliminary data.</text>
</comment>
<proteinExistence type="predicted"/>
<sequence length="298" mass="33625">MLLNPSGETSSDQIEAEDLVRAYALLAPLAHLQFPPALPGAFTRVHDALLNEILLDPHLRAYPPATEYQLKFWKWAVQGLEALLGDEDSEIDVRIYDRLMELIQSAPNSQSPTKDLTLPSPSYVTHYLRLYPDTPNVTRRVTLLESRAIIEQGTTGLKTWPAAHVLAEWLGKHPEHVRGKRVLELGCGVGYLGLVVAEIQLSATELENPESSIWLTDVNDVVLSRCRENVNLPCNASSGHQHLQFRQLDWFSALHADDIPFTSYMTHPSPRPSLPHFTWEFPSGRLSGVRSRHYWLSR</sequence>
<dbReference type="PANTHER" id="PTHR14614:SF130">
    <property type="entry name" value="PROTEIN-LYSINE N-METHYLTRANSFERASE EEF2KMT"/>
    <property type="match status" value="1"/>
</dbReference>
<dbReference type="EMBL" id="WIUZ02000006">
    <property type="protein sequence ID" value="KAF9785712.1"/>
    <property type="molecule type" value="Genomic_DNA"/>
</dbReference>
<dbReference type="PANTHER" id="PTHR14614">
    <property type="entry name" value="HEPATOCELLULAR CARCINOMA-ASSOCIATED ANTIGEN"/>
    <property type="match status" value="1"/>
</dbReference>
<dbReference type="Pfam" id="PF10294">
    <property type="entry name" value="Methyltransf_16"/>
    <property type="match status" value="1"/>
</dbReference>
<evidence type="ECO:0000313" key="1">
    <source>
        <dbReference type="EMBL" id="KAF9785712.1"/>
    </source>
</evidence>
<reference evidence="1" key="1">
    <citation type="journal article" date="2020" name="Nat. Commun.">
        <title>Large-scale genome sequencing of mycorrhizal fungi provides insights into the early evolution of symbiotic traits.</title>
        <authorList>
            <person name="Miyauchi S."/>
            <person name="Kiss E."/>
            <person name="Kuo A."/>
            <person name="Drula E."/>
            <person name="Kohler A."/>
            <person name="Sanchez-Garcia M."/>
            <person name="Morin E."/>
            <person name="Andreopoulos B."/>
            <person name="Barry K.W."/>
            <person name="Bonito G."/>
            <person name="Buee M."/>
            <person name="Carver A."/>
            <person name="Chen C."/>
            <person name="Cichocki N."/>
            <person name="Clum A."/>
            <person name="Culley D."/>
            <person name="Crous P.W."/>
            <person name="Fauchery L."/>
            <person name="Girlanda M."/>
            <person name="Hayes R.D."/>
            <person name="Keri Z."/>
            <person name="LaButti K."/>
            <person name="Lipzen A."/>
            <person name="Lombard V."/>
            <person name="Magnuson J."/>
            <person name="Maillard F."/>
            <person name="Murat C."/>
            <person name="Nolan M."/>
            <person name="Ohm R.A."/>
            <person name="Pangilinan J."/>
            <person name="Pereira M.F."/>
            <person name="Perotto S."/>
            <person name="Peter M."/>
            <person name="Pfister S."/>
            <person name="Riley R."/>
            <person name="Sitrit Y."/>
            <person name="Stielow J.B."/>
            <person name="Szollosi G."/>
            <person name="Zifcakova L."/>
            <person name="Stursova M."/>
            <person name="Spatafora J.W."/>
            <person name="Tedersoo L."/>
            <person name="Vaario L.M."/>
            <person name="Yamada A."/>
            <person name="Yan M."/>
            <person name="Wang P."/>
            <person name="Xu J."/>
            <person name="Bruns T."/>
            <person name="Baldrian P."/>
            <person name="Vilgalys R."/>
            <person name="Dunand C."/>
            <person name="Henrissat B."/>
            <person name="Grigoriev I.V."/>
            <person name="Hibbett D."/>
            <person name="Nagy L.G."/>
            <person name="Martin F.M."/>
        </authorList>
    </citation>
    <scope>NUCLEOTIDE SEQUENCE</scope>
    <source>
        <strain evidence="1">UH-Tt-Lm1</strain>
    </source>
</reference>
<dbReference type="Proteomes" id="UP000736335">
    <property type="component" value="Unassembled WGS sequence"/>
</dbReference>
<dbReference type="OrthoDB" id="194386at2759"/>
<dbReference type="AlphaFoldDB" id="A0A9P6HFF0"/>
<keyword evidence="2" id="KW-1185">Reference proteome</keyword>
<organism evidence="1 2">
    <name type="scientific">Thelephora terrestris</name>
    <dbReference type="NCBI Taxonomy" id="56493"/>
    <lineage>
        <taxon>Eukaryota</taxon>
        <taxon>Fungi</taxon>
        <taxon>Dikarya</taxon>
        <taxon>Basidiomycota</taxon>
        <taxon>Agaricomycotina</taxon>
        <taxon>Agaricomycetes</taxon>
        <taxon>Thelephorales</taxon>
        <taxon>Thelephoraceae</taxon>
        <taxon>Thelephora</taxon>
    </lineage>
</organism>
<evidence type="ECO:0000313" key="2">
    <source>
        <dbReference type="Proteomes" id="UP000736335"/>
    </source>
</evidence>
<dbReference type="GO" id="GO:0008757">
    <property type="term" value="F:S-adenosylmethionine-dependent methyltransferase activity"/>
    <property type="evidence" value="ECO:0007669"/>
    <property type="project" value="UniProtKB-ARBA"/>
</dbReference>
<gene>
    <name evidence="1" type="ORF">BJ322DRAFT_1055945</name>
</gene>
<dbReference type="InterPro" id="IPR029063">
    <property type="entry name" value="SAM-dependent_MTases_sf"/>
</dbReference>
<accession>A0A9P6HFF0</accession>
<reference evidence="1" key="2">
    <citation type="submission" date="2020-11" db="EMBL/GenBank/DDBJ databases">
        <authorList>
            <consortium name="DOE Joint Genome Institute"/>
            <person name="Kuo A."/>
            <person name="Miyauchi S."/>
            <person name="Kiss E."/>
            <person name="Drula E."/>
            <person name="Kohler A."/>
            <person name="Sanchez-Garcia M."/>
            <person name="Andreopoulos B."/>
            <person name="Barry K.W."/>
            <person name="Bonito G."/>
            <person name="Buee M."/>
            <person name="Carver A."/>
            <person name="Chen C."/>
            <person name="Cichocki N."/>
            <person name="Clum A."/>
            <person name="Culley D."/>
            <person name="Crous P.W."/>
            <person name="Fauchery L."/>
            <person name="Girlanda M."/>
            <person name="Hayes R."/>
            <person name="Keri Z."/>
            <person name="Labutti K."/>
            <person name="Lipzen A."/>
            <person name="Lombard V."/>
            <person name="Magnuson J."/>
            <person name="Maillard F."/>
            <person name="Morin E."/>
            <person name="Murat C."/>
            <person name="Nolan M."/>
            <person name="Ohm R."/>
            <person name="Pangilinan J."/>
            <person name="Pereira M."/>
            <person name="Perotto S."/>
            <person name="Peter M."/>
            <person name="Riley R."/>
            <person name="Sitrit Y."/>
            <person name="Stielow B."/>
            <person name="Szollosi G."/>
            <person name="Zifcakova L."/>
            <person name="Stursova M."/>
            <person name="Spatafora J.W."/>
            <person name="Tedersoo L."/>
            <person name="Vaario L.-M."/>
            <person name="Yamada A."/>
            <person name="Yan M."/>
            <person name="Wang P."/>
            <person name="Xu J."/>
            <person name="Bruns T."/>
            <person name="Baldrian P."/>
            <person name="Vilgalys R."/>
            <person name="Henrissat B."/>
            <person name="Grigoriev I.V."/>
            <person name="Hibbett D."/>
            <person name="Nagy L.G."/>
            <person name="Martin F.M."/>
        </authorList>
    </citation>
    <scope>NUCLEOTIDE SEQUENCE</scope>
    <source>
        <strain evidence="1">UH-Tt-Lm1</strain>
    </source>
</reference>